<reference evidence="1 2" key="1">
    <citation type="submission" date="2014-01" db="EMBL/GenBank/DDBJ databases">
        <title>Full genme sequencing of cellulolytic bacterium Gynuella sunshinyii YC6258T gen. nov., sp. nov.</title>
        <authorList>
            <person name="Khan H."/>
            <person name="Chung E.J."/>
            <person name="Chung Y.R."/>
        </authorList>
    </citation>
    <scope>NUCLEOTIDE SEQUENCE [LARGE SCALE GENOMIC DNA]</scope>
    <source>
        <strain evidence="1 2">YC6258</strain>
    </source>
</reference>
<dbReference type="EMBL" id="CP007142">
    <property type="protein sequence ID" value="AJQ97190.1"/>
    <property type="molecule type" value="Genomic_DNA"/>
</dbReference>
<gene>
    <name evidence="1" type="ORF">YC6258_05160</name>
</gene>
<sequence>MWEDWVPDNNVESFNPPVFTREEITSLKPVALAWEAVFLDTKQTDVEWIDFSSKCSEALKVFNKRGLLSEIVAIT</sequence>
<dbReference type="KEGG" id="gsn:YC6258_05160"/>
<organism evidence="1 2">
    <name type="scientific">Gynuella sunshinyii YC6258</name>
    <dbReference type="NCBI Taxonomy" id="1445510"/>
    <lineage>
        <taxon>Bacteria</taxon>
        <taxon>Pseudomonadati</taxon>
        <taxon>Pseudomonadota</taxon>
        <taxon>Gammaproteobacteria</taxon>
        <taxon>Oceanospirillales</taxon>
        <taxon>Saccharospirillaceae</taxon>
        <taxon>Gynuella</taxon>
    </lineage>
</organism>
<evidence type="ECO:0000313" key="1">
    <source>
        <dbReference type="EMBL" id="AJQ97190.1"/>
    </source>
</evidence>
<keyword evidence="2" id="KW-1185">Reference proteome</keyword>
<accession>A0A0C5VCX9</accession>
<evidence type="ECO:0000313" key="2">
    <source>
        <dbReference type="Proteomes" id="UP000032266"/>
    </source>
</evidence>
<dbReference type="AlphaFoldDB" id="A0A0C5VCX9"/>
<protein>
    <submittedName>
        <fullName evidence="1">Uncharacterized protein</fullName>
    </submittedName>
</protein>
<dbReference type="Proteomes" id="UP000032266">
    <property type="component" value="Chromosome"/>
</dbReference>
<dbReference type="HOGENOM" id="CLU_2665970_0_0_6"/>
<name>A0A0C5VCX9_9GAMM</name>
<proteinExistence type="predicted"/>